<sequence length="357" mass="41437">MKKSKNSFKLVFSNFETKIISLFVLLLIVSVIIFSFKYKKHVDCDTSDFYIVAENYSVGEVIEFHNETPNATNWKWDFGDGSPRETKNHVLHKYTEPGIYTITLVINGFCLKEKKIQIKDHGEIIDRTKLPVIIAPKIAAVGQKVNFTYKYYTNETFSWEWSFGETGQIDNTNEFPNYSFRTPGPKTVTLIVNGEYKFKTSKIIYIKPRPAFKKESEMMLEEGYTYEKPVEAFYKPKGNPKPDASDKILKTIPTRSRERHISEFAPDISENQFELLLHQVANQTKEKEDFSKYICGNYQIPVIKNGDQVISFEEFCKRIKGKEIKIESFRLTKDNLNCIDGFSITYKVKGLIGWTED</sequence>
<dbReference type="Proteomes" id="UP000184488">
    <property type="component" value="Unassembled WGS sequence"/>
</dbReference>
<organism evidence="3 4">
    <name type="scientific">Flavobacterium terrae</name>
    <dbReference type="NCBI Taxonomy" id="415425"/>
    <lineage>
        <taxon>Bacteria</taxon>
        <taxon>Pseudomonadati</taxon>
        <taxon>Bacteroidota</taxon>
        <taxon>Flavobacteriia</taxon>
        <taxon>Flavobacteriales</taxon>
        <taxon>Flavobacteriaceae</taxon>
        <taxon>Flavobacterium</taxon>
    </lineage>
</organism>
<dbReference type="AlphaFoldDB" id="A0A1M6ES08"/>
<protein>
    <submittedName>
        <fullName evidence="3">PKD domain-containing protein</fullName>
    </submittedName>
</protein>
<feature type="transmembrane region" description="Helical" evidence="1">
    <location>
        <begin position="20"/>
        <end position="38"/>
    </location>
</feature>
<accession>A0A1M6ES08</accession>
<keyword evidence="4" id="KW-1185">Reference proteome</keyword>
<dbReference type="EMBL" id="FQZI01000003">
    <property type="protein sequence ID" value="SHI88241.1"/>
    <property type="molecule type" value="Genomic_DNA"/>
</dbReference>
<dbReference type="SUPFAM" id="SSF49299">
    <property type="entry name" value="PKD domain"/>
    <property type="match status" value="2"/>
</dbReference>
<dbReference type="Gene3D" id="2.60.40.10">
    <property type="entry name" value="Immunoglobulins"/>
    <property type="match status" value="2"/>
</dbReference>
<dbReference type="InterPro" id="IPR022409">
    <property type="entry name" value="PKD/Chitinase_dom"/>
</dbReference>
<dbReference type="InterPro" id="IPR013783">
    <property type="entry name" value="Ig-like_fold"/>
</dbReference>
<dbReference type="CDD" id="cd00146">
    <property type="entry name" value="PKD"/>
    <property type="match status" value="2"/>
</dbReference>
<evidence type="ECO:0000259" key="2">
    <source>
        <dbReference type="PROSITE" id="PS50093"/>
    </source>
</evidence>
<keyword evidence="1" id="KW-1133">Transmembrane helix</keyword>
<evidence type="ECO:0000313" key="3">
    <source>
        <dbReference type="EMBL" id="SHI88241.1"/>
    </source>
</evidence>
<dbReference type="Pfam" id="PF18911">
    <property type="entry name" value="PKD_4"/>
    <property type="match status" value="1"/>
</dbReference>
<feature type="domain" description="PKD" evidence="2">
    <location>
        <begin position="68"/>
        <end position="107"/>
    </location>
</feature>
<dbReference type="InterPro" id="IPR000601">
    <property type="entry name" value="PKD_dom"/>
</dbReference>
<gene>
    <name evidence="3" type="ORF">SAMN05444363_1925</name>
</gene>
<reference evidence="4" key="1">
    <citation type="submission" date="2016-11" db="EMBL/GenBank/DDBJ databases">
        <authorList>
            <person name="Varghese N."/>
            <person name="Submissions S."/>
        </authorList>
    </citation>
    <scope>NUCLEOTIDE SEQUENCE [LARGE SCALE GENOMIC DNA]</scope>
    <source>
        <strain evidence="4">DSM 18829</strain>
    </source>
</reference>
<evidence type="ECO:0000313" key="4">
    <source>
        <dbReference type="Proteomes" id="UP000184488"/>
    </source>
</evidence>
<dbReference type="SMART" id="SM00089">
    <property type="entry name" value="PKD"/>
    <property type="match status" value="2"/>
</dbReference>
<feature type="domain" description="PKD" evidence="2">
    <location>
        <begin position="128"/>
        <end position="193"/>
    </location>
</feature>
<keyword evidence="1" id="KW-0812">Transmembrane</keyword>
<name>A0A1M6ES08_9FLAO</name>
<dbReference type="PROSITE" id="PS50093">
    <property type="entry name" value="PKD"/>
    <property type="match status" value="2"/>
</dbReference>
<dbReference type="InterPro" id="IPR035986">
    <property type="entry name" value="PKD_dom_sf"/>
</dbReference>
<proteinExistence type="predicted"/>
<keyword evidence="1" id="KW-0472">Membrane</keyword>
<evidence type="ECO:0000256" key="1">
    <source>
        <dbReference type="SAM" id="Phobius"/>
    </source>
</evidence>
<dbReference type="STRING" id="415425.SAMN05444363_1925"/>